<evidence type="ECO:0000256" key="5">
    <source>
        <dbReference type="ARBA" id="ARBA00023089"/>
    </source>
</evidence>
<dbReference type="Proteomes" id="UP000251960">
    <property type="component" value="Chromosome 8"/>
</dbReference>
<keyword evidence="7" id="KW-0010">Activator</keyword>
<dbReference type="CDD" id="cd00265">
    <property type="entry name" value="MADS_MEF2_like"/>
    <property type="match status" value="1"/>
</dbReference>
<dbReference type="FunFam" id="3.40.1810.10:FF:000017">
    <property type="entry name" value="PISTILLATA-like MADS-box transcription factor"/>
    <property type="match status" value="1"/>
</dbReference>
<dbReference type="InterPro" id="IPR050142">
    <property type="entry name" value="MADS-box/MEF2_TF"/>
</dbReference>
<dbReference type="SUPFAM" id="SSF55455">
    <property type="entry name" value="SRF-like"/>
    <property type="match status" value="1"/>
</dbReference>
<evidence type="ECO:0000259" key="11">
    <source>
        <dbReference type="PROSITE" id="PS51297"/>
    </source>
</evidence>
<gene>
    <name evidence="12" type="primary">MADS4</name>
    <name evidence="12" type="ORF">Zm00014a_002849</name>
</gene>
<evidence type="ECO:0000256" key="8">
    <source>
        <dbReference type="ARBA" id="ARBA00023163"/>
    </source>
</evidence>
<keyword evidence="5" id="KW-0287">Flowering</keyword>
<evidence type="ECO:0000313" key="12">
    <source>
        <dbReference type="EMBL" id="PWZ11544.1"/>
    </source>
</evidence>
<dbReference type="SMART" id="SM00432">
    <property type="entry name" value="MADS"/>
    <property type="match status" value="1"/>
</dbReference>
<dbReference type="GO" id="GO:0046983">
    <property type="term" value="F:protein dimerization activity"/>
    <property type="evidence" value="ECO:0007669"/>
    <property type="project" value="InterPro"/>
</dbReference>
<accession>A0A3L6DS65</accession>
<proteinExistence type="predicted"/>
<dbReference type="ExpressionAtlas" id="A0A3L6DS65">
    <property type="expression patterns" value="baseline"/>
</dbReference>
<dbReference type="Pfam" id="PF01486">
    <property type="entry name" value="K-box"/>
    <property type="match status" value="1"/>
</dbReference>
<evidence type="ECO:0000256" key="2">
    <source>
        <dbReference type="ARBA" id="ARBA00022473"/>
    </source>
</evidence>
<evidence type="ECO:0000256" key="4">
    <source>
        <dbReference type="ARBA" id="ARBA00023015"/>
    </source>
</evidence>
<dbReference type="GO" id="GO:0045944">
    <property type="term" value="P:positive regulation of transcription by RNA polymerase II"/>
    <property type="evidence" value="ECO:0007669"/>
    <property type="project" value="InterPro"/>
</dbReference>
<dbReference type="InterPro" id="IPR036879">
    <property type="entry name" value="TF_MADSbox_sf"/>
</dbReference>
<dbReference type="InterPro" id="IPR002487">
    <property type="entry name" value="TF_Kbox"/>
</dbReference>
<keyword evidence="2" id="KW-0217">Developmental protein</keyword>
<comment type="subcellular location">
    <subcellularLocation>
        <location evidence="1">Nucleus</location>
    </subcellularLocation>
</comment>
<dbReference type="GO" id="GO:0010093">
    <property type="term" value="P:specification of floral organ identity"/>
    <property type="evidence" value="ECO:0007669"/>
    <property type="project" value="UniProtKB-ARBA"/>
</dbReference>
<feature type="domain" description="K-box" evidence="11">
    <location>
        <begin position="115"/>
        <end position="217"/>
    </location>
</feature>
<evidence type="ECO:0000259" key="10">
    <source>
        <dbReference type="PROSITE" id="PS50066"/>
    </source>
</evidence>
<dbReference type="EMBL" id="NCVQ01000009">
    <property type="protein sequence ID" value="PWZ11544.1"/>
    <property type="molecule type" value="Genomic_DNA"/>
</dbReference>
<sequence>MGRGKIEIKRIENSTNRQVTFSKRRAGLVKKAREIGVLCDAEVGVVIFSSGGKLYDYCSPRTSLSRILEKYQTNSGKILWGEKHKVPALQIPLSSTVCFSAANRLTVQNLTVELFQNLSAEIDRVKKENDNMQIQLRPVHLKGEDLNSLQPRELIAIEEGLQNGQTNMREKQAIILPRPVAPELISMDYWRMHKTNGKMLEDEHKILTFRMHQQAVDLSGGMRELETGYHQVQHDRDFISQMPFTFRVQPNHPNLQEDE</sequence>
<comment type="caution">
    <text evidence="12">The sequence shown here is derived from an EMBL/GenBank/DDBJ whole genome shotgun (WGS) entry which is preliminary data.</text>
</comment>
<dbReference type="GO" id="GO:0005634">
    <property type="term" value="C:nucleus"/>
    <property type="evidence" value="ECO:0007669"/>
    <property type="project" value="UniProtKB-SubCell"/>
</dbReference>
<dbReference type="InterPro" id="IPR002100">
    <property type="entry name" value="TF_MADSbox"/>
</dbReference>
<name>A0A3L6DS65_MAIZE</name>
<dbReference type="InterPro" id="IPR033896">
    <property type="entry name" value="MEF2-like_N"/>
</dbReference>
<protein>
    <submittedName>
        <fullName evidence="12">MADS-box transcription factor 4</fullName>
    </submittedName>
</protein>
<keyword evidence="3" id="KW-0221">Differentiation</keyword>
<dbReference type="PROSITE" id="PS51297">
    <property type="entry name" value="K_BOX"/>
    <property type="match status" value="1"/>
</dbReference>
<dbReference type="PANTHER" id="PTHR48019">
    <property type="entry name" value="SERUM RESPONSE FACTOR HOMOLOG"/>
    <property type="match status" value="1"/>
</dbReference>
<dbReference type="Gene3D" id="3.40.1810.10">
    <property type="entry name" value="Transcription factor, MADS-box"/>
    <property type="match status" value="1"/>
</dbReference>
<dbReference type="PRINTS" id="PR00404">
    <property type="entry name" value="MADSDOMAIN"/>
</dbReference>
<evidence type="ECO:0000256" key="7">
    <source>
        <dbReference type="ARBA" id="ARBA00023159"/>
    </source>
</evidence>
<reference evidence="12" key="1">
    <citation type="journal article" date="2018" name="Nat. Genet.">
        <title>Extensive intraspecific gene order and gene structural variations between Mo17 and other maize genomes.</title>
        <authorList>
            <person name="Sun S."/>
            <person name="Zhou Y."/>
            <person name="Chen J."/>
            <person name="Shi J."/>
            <person name="Zhao H."/>
            <person name="Zhao H."/>
            <person name="Song W."/>
            <person name="Zhang M."/>
            <person name="Cui Y."/>
            <person name="Dong X."/>
            <person name="Liu H."/>
            <person name="Ma X."/>
            <person name="Jiao Y."/>
            <person name="Wang B."/>
            <person name="Wei X."/>
            <person name="Stein J.C."/>
            <person name="Glaubitz J.C."/>
            <person name="Lu F."/>
            <person name="Yu G."/>
            <person name="Liang C."/>
            <person name="Fengler K."/>
            <person name="Li B."/>
            <person name="Rafalski A."/>
            <person name="Schnable P.S."/>
            <person name="Ware D.H."/>
            <person name="Buckler E.S."/>
            <person name="Lai J."/>
        </authorList>
    </citation>
    <scope>NUCLEOTIDE SEQUENCE [LARGE SCALE GENOMIC DNA]</scope>
    <source>
        <tissue evidence="12">Seedling</tissue>
    </source>
</reference>
<keyword evidence="4" id="KW-0805">Transcription regulation</keyword>
<evidence type="ECO:0000256" key="9">
    <source>
        <dbReference type="ARBA" id="ARBA00023242"/>
    </source>
</evidence>
<dbReference type="GO" id="GO:0030154">
    <property type="term" value="P:cell differentiation"/>
    <property type="evidence" value="ECO:0007669"/>
    <property type="project" value="UniProtKB-KW"/>
</dbReference>
<keyword evidence="8" id="KW-0804">Transcription</keyword>
<dbReference type="GO" id="GO:0003700">
    <property type="term" value="F:DNA-binding transcription factor activity"/>
    <property type="evidence" value="ECO:0007669"/>
    <property type="project" value="InterPro"/>
</dbReference>
<dbReference type="Pfam" id="PF00319">
    <property type="entry name" value="SRF-TF"/>
    <property type="match status" value="1"/>
</dbReference>
<keyword evidence="6" id="KW-0238">DNA-binding</keyword>
<organism evidence="12">
    <name type="scientific">Zea mays</name>
    <name type="common">Maize</name>
    <dbReference type="NCBI Taxonomy" id="4577"/>
    <lineage>
        <taxon>Eukaryota</taxon>
        <taxon>Viridiplantae</taxon>
        <taxon>Streptophyta</taxon>
        <taxon>Embryophyta</taxon>
        <taxon>Tracheophyta</taxon>
        <taxon>Spermatophyta</taxon>
        <taxon>Magnoliopsida</taxon>
        <taxon>Liliopsida</taxon>
        <taxon>Poales</taxon>
        <taxon>Poaceae</taxon>
        <taxon>PACMAD clade</taxon>
        <taxon>Panicoideae</taxon>
        <taxon>Andropogonodae</taxon>
        <taxon>Andropogoneae</taxon>
        <taxon>Tripsacinae</taxon>
        <taxon>Zea</taxon>
    </lineage>
</organism>
<keyword evidence="9" id="KW-0539">Nucleus</keyword>
<evidence type="ECO:0000256" key="6">
    <source>
        <dbReference type="ARBA" id="ARBA00023125"/>
    </source>
</evidence>
<dbReference type="GO" id="GO:0000977">
    <property type="term" value="F:RNA polymerase II transcription regulatory region sequence-specific DNA binding"/>
    <property type="evidence" value="ECO:0007669"/>
    <property type="project" value="InterPro"/>
</dbReference>
<dbReference type="AlphaFoldDB" id="A0A3L6DS65"/>
<dbReference type="PROSITE" id="PS50066">
    <property type="entry name" value="MADS_BOX_2"/>
    <property type="match status" value="1"/>
</dbReference>
<evidence type="ECO:0000256" key="1">
    <source>
        <dbReference type="ARBA" id="ARBA00004123"/>
    </source>
</evidence>
<feature type="domain" description="MADS-box" evidence="10">
    <location>
        <begin position="1"/>
        <end position="61"/>
    </location>
</feature>
<evidence type="ECO:0000256" key="3">
    <source>
        <dbReference type="ARBA" id="ARBA00022782"/>
    </source>
</evidence>